<feature type="compositionally biased region" description="Polar residues" evidence="11">
    <location>
        <begin position="100"/>
        <end position="122"/>
    </location>
</feature>
<dbReference type="InterPro" id="IPR029409">
    <property type="entry name" value="TMEM237"/>
</dbReference>
<organism evidence="13 14">
    <name type="scientific">Megaselia scalaris</name>
    <name type="common">Humpbacked fly</name>
    <name type="synonym">Phora scalaris</name>
    <dbReference type="NCBI Taxonomy" id="36166"/>
    <lineage>
        <taxon>Eukaryota</taxon>
        <taxon>Metazoa</taxon>
        <taxon>Ecdysozoa</taxon>
        <taxon>Arthropoda</taxon>
        <taxon>Hexapoda</taxon>
        <taxon>Insecta</taxon>
        <taxon>Pterygota</taxon>
        <taxon>Neoptera</taxon>
        <taxon>Endopterygota</taxon>
        <taxon>Diptera</taxon>
        <taxon>Brachycera</taxon>
        <taxon>Muscomorpha</taxon>
        <taxon>Platypezoidea</taxon>
        <taxon>Phoridae</taxon>
        <taxon>Megaseliini</taxon>
        <taxon>Megaselia</taxon>
    </lineage>
</organism>
<evidence type="ECO:0000256" key="7">
    <source>
        <dbReference type="ARBA" id="ARBA00023069"/>
    </source>
</evidence>
<evidence type="ECO:0000256" key="12">
    <source>
        <dbReference type="SAM" id="Phobius"/>
    </source>
</evidence>
<feature type="compositionally biased region" description="Basic residues" evidence="11">
    <location>
        <begin position="161"/>
        <end position="176"/>
    </location>
</feature>
<comment type="similarity">
    <text evidence="3">Belongs to the TMEM237 family.</text>
</comment>
<dbReference type="HOGENOM" id="CLU_673178_0_0_1"/>
<feature type="compositionally biased region" description="Basic residues" evidence="11">
    <location>
        <begin position="9"/>
        <end position="22"/>
    </location>
</feature>
<comment type="subcellular location">
    <subcellularLocation>
        <location evidence="1">Cell projection</location>
        <location evidence="1">Cilium</location>
    </subcellularLocation>
    <subcellularLocation>
        <location evidence="2">Membrane</location>
        <topology evidence="2">Multi-pass membrane protein</topology>
    </subcellularLocation>
</comment>
<dbReference type="GO" id="GO:0016020">
    <property type="term" value="C:membrane"/>
    <property type="evidence" value="ECO:0007669"/>
    <property type="project" value="UniProtKB-SubCell"/>
</dbReference>
<keyword evidence="8 12" id="KW-0472">Membrane</keyword>
<sequence>MDKKDNTPKVHKKKRSRSRKSRGQTDAVQIDNATEKTEDSSNKLSNHPAVLINGYEQDEEDFLDDIEKRSSISLSPRHQGDSISVGGGDNNVNNDMPRRPSTNSTSRLEVKSSFKNQSNRGLTSFMDRELGLSKKSSSFSDPQASPAQRSMRSRSSLDKSPRRKRSKSESKRRKERKLIAAGEMEVKQANETLMRYLKQCSEMNDASLSGELEIDQNYDERKVHRKTKAERDKKGQIINILPTDADEIYNPFTPVVSPTDEKPTCINKMFVQTSTGYRPVDHCFYKNSVNGDIESNRMGLNRSSNMSCIQRICLIFSTLCHGLLGGLAFAHLLFILSTKPKDWSLNLTEHYSSFANTYSIAFYVLSIICLISVIFRSFETPNYFTVLRKNQIFANEMYKTLRENWNSKM</sequence>
<evidence type="ECO:0000256" key="9">
    <source>
        <dbReference type="ARBA" id="ARBA00023273"/>
    </source>
</evidence>
<dbReference type="AlphaFoldDB" id="T1GFA1"/>
<keyword evidence="6 12" id="KW-1133">Transmembrane helix</keyword>
<proteinExistence type="inferred from homology"/>
<dbReference type="EMBL" id="CAQQ02393294">
    <property type="status" value="NOT_ANNOTATED_CDS"/>
    <property type="molecule type" value="Genomic_DNA"/>
</dbReference>
<evidence type="ECO:0000256" key="10">
    <source>
        <dbReference type="ARBA" id="ARBA00025631"/>
    </source>
</evidence>
<evidence type="ECO:0000256" key="2">
    <source>
        <dbReference type="ARBA" id="ARBA00004141"/>
    </source>
</evidence>
<evidence type="ECO:0000256" key="3">
    <source>
        <dbReference type="ARBA" id="ARBA00008783"/>
    </source>
</evidence>
<evidence type="ECO:0000256" key="6">
    <source>
        <dbReference type="ARBA" id="ARBA00022989"/>
    </source>
</evidence>
<dbReference type="EnsemblMetazoa" id="MESCA002037-RA">
    <property type="protein sequence ID" value="MESCA002037-PA"/>
    <property type="gene ID" value="MESCA002037"/>
</dbReference>
<dbReference type="GO" id="GO:0060271">
    <property type="term" value="P:cilium assembly"/>
    <property type="evidence" value="ECO:0007669"/>
    <property type="project" value="TreeGrafter"/>
</dbReference>
<evidence type="ECO:0000256" key="11">
    <source>
        <dbReference type="SAM" id="MobiDB-lite"/>
    </source>
</evidence>
<keyword evidence="9" id="KW-0966">Cell projection</keyword>
<name>T1GFA1_MEGSC</name>
<feature type="region of interest" description="Disordered" evidence="11">
    <location>
        <begin position="1"/>
        <end position="178"/>
    </location>
</feature>
<dbReference type="STRING" id="36166.T1GFA1"/>
<dbReference type="PANTHER" id="PTHR28388:SF1">
    <property type="entry name" value="TRANSMEMBRANE PROTEIN 237"/>
    <property type="match status" value="1"/>
</dbReference>
<reference evidence="14" key="1">
    <citation type="submission" date="2013-02" db="EMBL/GenBank/DDBJ databases">
        <authorList>
            <person name="Hughes D."/>
        </authorList>
    </citation>
    <scope>NUCLEOTIDE SEQUENCE</scope>
    <source>
        <strain>Durham</strain>
        <strain evidence="14">NC isolate 2 -- Noor lab</strain>
    </source>
</reference>
<evidence type="ECO:0000313" key="14">
    <source>
        <dbReference type="Proteomes" id="UP000015102"/>
    </source>
</evidence>
<dbReference type="GO" id="GO:0035869">
    <property type="term" value="C:ciliary transition zone"/>
    <property type="evidence" value="ECO:0007669"/>
    <property type="project" value="TreeGrafter"/>
</dbReference>
<dbReference type="Pfam" id="PF15383">
    <property type="entry name" value="TMEM237"/>
    <property type="match status" value="1"/>
</dbReference>
<accession>T1GFA1</accession>
<keyword evidence="7" id="KW-0969">Cilium</keyword>
<dbReference type="PANTHER" id="PTHR28388">
    <property type="entry name" value="TRANSMEMBRANE PROTEIN 237"/>
    <property type="match status" value="1"/>
</dbReference>
<evidence type="ECO:0000256" key="8">
    <source>
        <dbReference type="ARBA" id="ARBA00023136"/>
    </source>
</evidence>
<dbReference type="Proteomes" id="UP000015102">
    <property type="component" value="Unassembled WGS sequence"/>
</dbReference>
<feature type="transmembrane region" description="Helical" evidence="12">
    <location>
        <begin position="357"/>
        <end position="378"/>
    </location>
</feature>
<evidence type="ECO:0000256" key="1">
    <source>
        <dbReference type="ARBA" id="ARBA00004138"/>
    </source>
</evidence>
<keyword evidence="14" id="KW-1185">Reference proteome</keyword>
<feature type="transmembrane region" description="Helical" evidence="12">
    <location>
        <begin position="312"/>
        <end position="337"/>
    </location>
</feature>
<evidence type="ECO:0000256" key="5">
    <source>
        <dbReference type="ARBA" id="ARBA00022794"/>
    </source>
</evidence>
<feature type="compositionally biased region" description="Polar residues" evidence="11">
    <location>
        <begin position="134"/>
        <end position="150"/>
    </location>
</feature>
<reference evidence="13" key="2">
    <citation type="submission" date="2015-06" db="UniProtKB">
        <authorList>
            <consortium name="EnsemblMetazoa"/>
        </authorList>
    </citation>
    <scope>IDENTIFICATION</scope>
</reference>
<comment type="function">
    <text evidence="10">Component of the transition zone in primary cilia. Required for ciliogenesis.</text>
</comment>
<evidence type="ECO:0000313" key="13">
    <source>
        <dbReference type="EnsemblMetazoa" id="MESCA002037-PA"/>
    </source>
</evidence>
<keyword evidence="5" id="KW-0970">Cilium biogenesis/degradation</keyword>
<protein>
    <submittedName>
        <fullName evidence="13">Uncharacterized protein</fullName>
    </submittedName>
</protein>
<evidence type="ECO:0000256" key="4">
    <source>
        <dbReference type="ARBA" id="ARBA00022692"/>
    </source>
</evidence>
<keyword evidence="4 12" id="KW-0812">Transmembrane</keyword>
<dbReference type="EMBL" id="CAQQ02393295">
    <property type="status" value="NOT_ANNOTATED_CDS"/>
    <property type="molecule type" value="Genomic_DNA"/>
</dbReference>